<protein>
    <submittedName>
        <fullName evidence="3">FAD-dependent oxidoreductase</fullName>
    </submittedName>
</protein>
<dbReference type="EMBL" id="CP073720">
    <property type="protein sequence ID" value="UWP84630.1"/>
    <property type="molecule type" value="Genomic_DNA"/>
</dbReference>
<dbReference type="InterPro" id="IPR002938">
    <property type="entry name" value="FAD-bd"/>
</dbReference>
<keyword evidence="1" id="KW-0560">Oxidoreductase</keyword>
<dbReference type="InterPro" id="IPR036188">
    <property type="entry name" value="FAD/NAD-bd_sf"/>
</dbReference>
<organism evidence="3 4">
    <name type="scientific">Dactylosporangium fulvum</name>
    <dbReference type="NCBI Taxonomy" id="53359"/>
    <lineage>
        <taxon>Bacteria</taxon>
        <taxon>Bacillati</taxon>
        <taxon>Actinomycetota</taxon>
        <taxon>Actinomycetes</taxon>
        <taxon>Micromonosporales</taxon>
        <taxon>Micromonosporaceae</taxon>
        <taxon>Dactylosporangium</taxon>
    </lineage>
</organism>
<evidence type="ECO:0000259" key="2">
    <source>
        <dbReference type="Pfam" id="PF01494"/>
    </source>
</evidence>
<dbReference type="PANTHER" id="PTHR43476">
    <property type="entry name" value="3-(3-HYDROXY-PHENYL)PROPIONATE/3-HYDROXYCINNAMIC ACID HYDROXYLASE"/>
    <property type="match status" value="1"/>
</dbReference>
<evidence type="ECO:0000313" key="3">
    <source>
        <dbReference type="EMBL" id="UWP84630.1"/>
    </source>
</evidence>
<dbReference type="SUPFAM" id="SSF51905">
    <property type="entry name" value="FAD/NAD(P)-binding domain"/>
    <property type="match status" value="1"/>
</dbReference>
<dbReference type="Proteomes" id="UP001059617">
    <property type="component" value="Chromosome"/>
</dbReference>
<reference evidence="3" key="1">
    <citation type="submission" date="2021-04" db="EMBL/GenBank/DDBJ databases">
        <authorList>
            <person name="Hartkoorn R.C."/>
            <person name="Beaudoing E."/>
            <person name="Hot D."/>
        </authorList>
    </citation>
    <scope>NUCLEOTIDE SEQUENCE</scope>
    <source>
        <strain evidence="3">NRRL B-16292</strain>
    </source>
</reference>
<accession>A0ABY5W5F1</accession>
<evidence type="ECO:0000313" key="4">
    <source>
        <dbReference type="Proteomes" id="UP001059617"/>
    </source>
</evidence>
<dbReference type="InterPro" id="IPR050631">
    <property type="entry name" value="PheA/TfdB_FAD_monoxygenase"/>
</dbReference>
<name>A0ABY5W5F1_9ACTN</name>
<dbReference type="Pfam" id="PF01494">
    <property type="entry name" value="FAD_binding_3"/>
    <property type="match status" value="1"/>
</dbReference>
<keyword evidence="4" id="KW-1185">Reference proteome</keyword>
<evidence type="ECO:0000256" key="1">
    <source>
        <dbReference type="ARBA" id="ARBA00023002"/>
    </source>
</evidence>
<dbReference type="Gene3D" id="3.50.50.60">
    <property type="entry name" value="FAD/NAD(P)-binding domain"/>
    <property type="match status" value="2"/>
</dbReference>
<dbReference type="PANTHER" id="PTHR43476:SF5">
    <property type="entry name" value="FAD-DEPENDENT MONOOXYGENASE"/>
    <property type="match status" value="1"/>
</dbReference>
<dbReference type="PRINTS" id="PR00420">
    <property type="entry name" value="RNGMNOXGNASE"/>
</dbReference>
<gene>
    <name evidence="3" type="ORF">Dfulv_10500</name>
</gene>
<dbReference type="NCBIfam" id="NF004834">
    <property type="entry name" value="PRK06185.1-3"/>
    <property type="match status" value="1"/>
</dbReference>
<feature type="domain" description="FAD-binding" evidence="2">
    <location>
        <begin position="4"/>
        <end position="319"/>
    </location>
</feature>
<proteinExistence type="predicted"/>
<reference evidence="3" key="2">
    <citation type="submission" date="2022-09" db="EMBL/GenBank/DDBJ databases">
        <title>Biosynthetic gene clusters of Dactylosporangioum fulvum.</title>
        <authorList>
            <person name="Caradec T."/>
        </authorList>
    </citation>
    <scope>NUCLEOTIDE SEQUENCE</scope>
    <source>
        <strain evidence="3">NRRL B-16292</strain>
    </source>
</reference>
<sequence length="396" mass="43328">MISTDVCIVGGGPAGLVLALLLGRQGIRTVVLEKHETFLRDFRGDTVHPSTLELMDELGLGARLHELPHRRVERFRFVYSSGTFQPVDFSRLKIRHPYVMFLPQWDFLELLASAGNFRLMRQHAVTAVRRSAGGGRVIGVSGVSPDGEFAVDAALTVACDGRHSTVRHDLGLRSKVFGAPIDVLWFRLPRYDGDPVGLVGRVGDGRLIVGIDRGDTWQLGYVVPKGGDEAIRSAGLPRFRESVASSVPYLASRVSLLTDWSEIRKLTVRMDRLYRWHVPGALLIGDAAHAMSPIGGVGINLAIQDAVAAARVITAAYATGRPPSERELASIQRRRTFPTAGTQLVQRMLQRAVLSPAVSGHPSEPPLPLRLLDRYPPLRSLPARVIGVGLRPEHVN</sequence>